<dbReference type="Pfam" id="PF00583">
    <property type="entry name" value="Acetyltransf_1"/>
    <property type="match status" value="1"/>
</dbReference>
<feature type="region of interest" description="Disordered" evidence="1">
    <location>
        <begin position="131"/>
        <end position="163"/>
    </location>
</feature>
<dbReference type="CDD" id="cd04301">
    <property type="entry name" value="NAT_SF"/>
    <property type="match status" value="1"/>
</dbReference>
<evidence type="ECO:0000313" key="3">
    <source>
        <dbReference type="EMBL" id="MBK1619095.1"/>
    </source>
</evidence>
<gene>
    <name evidence="3" type="ORF">CKO42_11755</name>
</gene>
<comment type="caution">
    <text evidence="3">The sequence shown here is derived from an EMBL/GenBank/DDBJ whole genome shotgun (WGS) entry which is preliminary data.</text>
</comment>
<dbReference type="PROSITE" id="PS51186">
    <property type="entry name" value="GNAT"/>
    <property type="match status" value="1"/>
</dbReference>
<name>A0A9X1B458_9GAMM</name>
<accession>A0A9X1B458</accession>
<feature type="domain" description="N-acetyltransferase" evidence="2">
    <location>
        <begin position="5"/>
        <end position="228"/>
    </location>
</feature>
<protein>
    <recommendedName>
        <fullName evidence="2">N-acetyltransferase domain-containing protein</fullName>
    </recommendedName>
</protein>
<proteinExistence type="predicted"/>
<sequence>MTNNLQILTATGAEIERHIPALAELRISVFREFPYLYDGDAAYEARYLETYRQARGSVVIIVLDDQRVVGASTALPMAEETDEVKAPFLAHGYDPERIFYLGESVLLPAYRGRGLGVRFFEERERHAQRLCERGAEHDDGKVADQDDGQVADQDDGPGAKPSDAFDWYAFCAVQRDSDDPRRPPDYVPLNRFWHKRGYQCHPELSTSFSWKEFGEPAETPKPMLFWLKSARPSDGASSARQ</sequence>
<feature type="compositionally biased region" description="Acidic residues" evidence="1">
    <location>
        <begin position="145"/>
        <end position="155"/>
    </location>
</feature>
<dbReference type="EMBL" id="NRRY01000017">
    <property type="protein sequence ID" value="MBK1619095.1"/>
    <property type="molecule type" value="Genomic_DNA"/>
</dbReference>
<dbReference type="InterPro" id="IPR016181">
    <property type="entry name" value="Acyl_CoA_acyltransferase"/>
</dbReference>
<dbReference type="Gene3D" id="3.40.630.30">
    <property type="match status" value="1"/>
</dbReference>
<keyword evidence="4" id="KW-1185">Reference proteome</keyword>
<organism evidence="3 4">
    <name type="scientific">Lamprobacter modestohalophilus</name>
    <dbReference type="NCBI Taxonomy" id="1064514"/>
    <lineage>
        <taxon>Bacteria</taxon>
        <taxon>Pseudomonadati</taxon>
        <taxon>Pseudomonadota</taxon>
        <taxon>Gammaproteobacteria</taxon>
        <taxon>Chromatiales</taxon>
        <taxon>Chromatiaceae</taxon>
        <taxon>Lamprobacter</taxon>
    </lineage>
</organism>
<dbReference type="InterPro" id="IPR000182">
    <property type="entry name" value="GNAT_dom"/>
</dbReference>
<reference evidence="3 4" key="1">
    <citation type="journal article" date="2020" name="Microorganisms">
        <title>Osmotic Adaptation and Compatible Solute Biosynthesis of Phototrophic Bacteria as Revealed from Genome Analyses.</title>
        <authorList>
            <person name="Imhoff J.F."/>
            <person name="Rahn T."/>
            <person name="Kunzel S."/>
            <person name="Keller A."/>
            <person name="Neulinger S.C."/>
        </authorList>
    </citation>
    <scope>NUCLEOTIDE SEQUENCE [LARGE SCALE GENOMIC DNA]</scope>
    <source>
        <strain evidence="3 4">DSM 25653</strain>
    </source>
</reference>
<dbReference type="AlphaFoldDB" id="A0A9X1B458"/>
<dbReference type="RefSeq" id="WP_200244057.1">
    <property type="nucleotide sequence ID" value="NZ_NRRY01000017.1"/>
</dbReference>
<dbReference type="SUPFAM" id="SSF55729">
    <property type="entry name" value="Acyl-CoA N-acyltransferases (Nat)"/>
    <property type="match status" value="1"/>
</dbReference>
<dbReference type="Proteomes" id="UP001138768">
    <property type="component" value="Unassembled WGS sequence"/>
</dbReference>
<dbReference type="GO" id="GO:0016747">
    <property type="term" value="F:acyltransferase activity, transferring groups other than amino-acyl groups"/>
    <property type="evidence" value="ECO:0007669"/>
    <property type="project" value="InterPro"/>
</dbReference>
<evidence type="ECO:0000313" key="4">
    <source>
        <dbReference type="Proteomes" id="UP001138768"/>
    </source>
</evidence>
<feature type="compositionally biased region" description="Basic and acidic residues" evidence="1">
    <location>
        <begin position="131"/>
        <end position="144"/>
    </location>
</feature>
<evidence type="ECO:0000259" key="2">
    <source>
        <dbReference type="PROSITE" id="PS51186"/>
    </source>
</evidence>
<evidence type="ECO:0000256" key="1">
    <source>
        <dbReference type="SAM" id="MobiDB-lite"/>
    </source>
</evidence>